<dbReference type="CDD" id="cd18787">
    <property type="entry name" value="SF2_C_DEAD"/>
    <property type="match status" value="1"/>
</dbReference>
<dbReference type="InterPro" id="IPR000629">
    <property type="entry name" value="RNA-helicase_DEAD-box_CS"/>
</dbReference>
<feature type="domain" description="Helicase C-terminal" evidence="11">
    <location>
        <begin position="213"/>
        <end position="373"/>
    </location>
</feature>
<dbReference type="EC" id="3.6.4.13" evidence="13"/>
<evidence type="ECO:0000259" key="11">
    <source>
        <dbReference type="PROSITE" id="PS51194"/>
    </source>
</evidence>
<evidence type="ECO:0000256" key="9">
    <source>
        <dbReference type="RuleBase" id="RU000492"/>
    </source>
</evidence>
<dbReference type="SUPFAM" id="SSF52540">
    <property type="entry name" value="P-loop containing nucleoside triphosphate hydrolases"/>
    <property type="match status" value="1"/>
</dbReference>
<evidence type="ECO:0000313" key="14">
    <source>
        <dbReference type="Proteomes" id="UP000269544"/>
    </source>
</evidence>
<dbReference type="InterPro" id="IPR014014">
    <property type="entry name" value="RNA_helicase_DEAD_Q_motif"/>
</dbReference>
<keyword evidence="14" id="KW-1185">Reference proteome</keyword>
<proteinExistence type="inferred from homology"/>
<dbReference type="Pfam" id="PF00271">
    <property type="entry name" value="Helicase_C"/>
    <property type="match status" value="1"/>
</dbReference>
<keyword evidence="4 9" id="KW-0347">Helicase</keyword>
<evidence type="ECO:0000256" key="3">
    <source>
        <dbReference type="ARBA" id="ARBA00022801"/>
    </source>
</evidence>
<evidence type="ECO:0000256" key="4">
    <source>
        <dbReference type="ARBA" id="ARBA00022806"/>
    </source>
</evidence>
<dbReference type="AlphaFoldDB" id="A0A448UZI0"/>
<dbReference type="GO" id="GO:0003724">
    <property type="term" value="F:RNA helicase activity"/>
    <property type="evidence" value="ECO:0007669"/>
    <property type="project" value="UniProtKB-EC"/>
</dbReference>
<dbReference type="GO" id="GO:0005829">
    <property type="term" value="C:cytosol"/>
    <property type="evidence" value="ECO:0007669"/>
    <property type="project" value="TreeGrafter"/>
</dbReference>
<dbReference type="KEGG" id="piv:NCTC13079_00111"/>
<dbReference type="InterPro" id="IPR050079">
    <property type="entry name" value="DEAD_box_RNA_helicase"/>
</dbReference>
<dbReference type="CDD" id="cd00268">
    <property type="entry name" value="DEADc"/>
    <property type="match status" value="1"/>
</dbReference>
<dbReference type="Gene3D" id="3.40.50.300">
    <property type="entry name" value="P-loop containing nucleotide triphosphate hydrolases"/>
    <property type="match status" value="2"/>
</dbReference>
<dbReference type="InterPro" id="IPR057325">
    <property type="entry name" value="DeaD_dimer"/>
</dbReference>
<keyword evidence="2 9" id="KW-0547">Nucleotide-binding</keyword>
<reference evidence="13 14" key="1">
    <citation type="submission" date="2018-12" db="EMBL/GenBank/DDBJ databases">
        <authorList>
            <consortium name="Pathogen Informatics"/>
        </authorList>
    </citation>
    <scope>NUCLEOTIDE SEQUENCE [LARGE SCALE GENOMIC DNA]</scope>
    <source>
        <strain evidence="13 14">NCTC13079</strain>
    </source>
</reference>
<dbReference type="PANTHER" id="PTHR47959:SF1">
    <property type="entry name" value="ATP-DEPENDENT RNA HELICASE DBPA"/>
    <property type="match status" value="1"/>
</dbReference>
<dbReference type="Proteomes" id="UP000269544">
    <property type="component" value="Chromosome"/>
</dbReference>
<dbReference type="Pfam" id="PF03880">
    <property type="entry name" value="DbpA"/>
    <property type="match status" value="1"/>
</dbReference>
<name>A0A448UZI0_9FIRM</name>
<gene>
    <name evidence="13" type="primary">cshA</name>
    <name evidence="13" type="ORF">NCTC13079_00111</name>
</gene>
<dbReference type="RefSeq" id="WP_232006480.1">
    <property type="nucleotide sequence ID" value="NZ_JAUSWF010000005.1"/>
</dbReference>
<keyword evidence="3 9" id="KW-0378">Hydrolase</keyword>
<dbReference type="InterPro" id="IPR044742">
    <property type="entry name" value="DEAD/DEAH_RhlB"/>
</dbReference>
<dbReference type="PROSITE" id="PS51192">
    <property type="entry name" value="HELICASE_ATP_BIND_1"/>
    <property type="match status" value="1"/>
</dbReference>
<evidence type="ECO:0000256" key="2">
    <source>
        <dbReference type="ARBA" id="ARBA00022741"/>
    </source>
</evidence>
<dbReference type="InterPro" id="IPR012677">
    <property type="entry name" value="Nucleotide-bd_a/b_plait_sf"/>
</dbReference>
<dbReference type="GO" id="GO:0016787">
    <property type="term" value="F:hydrolase activity"/>
    <property type="evidence" value="ECO:0007669"/>
    <property type="project" value="UniProtKB-KW"/>
</dbReference>
<feature type="domain" description="DEAD-box RNA helicase Q" evidence="12">
    <location>
        <begin position="1"/>
        <end position="29"/>
    </location>
</feature>
<dbReference type="Gene3D" id="3.30.70.330">
    <property type="match status" value="1"/>
</dbReference>
<dbReference type="GO" id="GO:0003676">
    <property type="term" value="F:nucleic acid binding"/>
    <property type="evidence" value="ECO:0007669"/>
    <property type="project" value="InterPro"/>
</dbReference>
<evidence type="ECO:0000256" key="7">
    <source>
        <dbReference type="ARBA" id="ARBA00038437"/>
    </source>
</evidence>
<dbReference type="InterPro" id="IPR027417">
    <property type="entry name" value="P-loop_NTPase"/>
</dbReference>
<dbReference type="InterPro" id="IPR011545">
    <property type="entry name" value="DEAD/DEAH_box_helicase_dom"/>
</dbReference>
<dbReference type="SMART" id="SM00490">
    <property type="entry name" value="HELICc"/>
    <property type="match status" value="1"/>
</dbReference>
<dbReference type="InterPro" id="IPR005580">
    <property type="entry name" value="DbpA/CsdA_RNA-bd_dom"/>
</dbReference>
<evidence type="ECO:0000259" key="10">
    <source>
        <dbReference type="PROSITE" id="PS51192"/>
    </source>
</evidence>
<dbReference type="InterPro" id="IPR001650">
    <property type="entry name" value="Helicase_C-like"/>
</dbReference>
<protein>
    <submittedName>
        <fullName evidence="13">DEAD-box ATP-dependent RNA helicase CshA</fullName>
        <ecNumber evidence="13">3.6.4.13</ecNumber>
    </submittedName>
</protein>
<keyword evidence="5 9" id="KW-0067">ATP-binding</keyword>
<dbReference type="Pfam" id="PF00270">
    <property type="entry name" value="DEAD"/>
    <property type="match status" value="1"/>
</dbReference>
<dbReference type="GO" id="GO:0005524">
    <property type="term" value="F:ATP binding"/>
    <property type="evidence" value="ECO:0007669"/>
    <property type="project" value="UniProtKB-KW"/>
</dbReference>
<feature type="short sequence motif" description="Q motif" evidence="8">
    <location>
        <begin position="1"/>
        <end position="29"/>
    </location>
</feature>
<evidence type="ECO:0000256" key="5">
    <source>
        <dbReference type="ARBA" id="ARBA00022840"/>
    </source>
</evidence>
<evidence type="ECO:0000313" key="13">
    <source>
        <dbReference type="EMBL" id="VEJ34358.1"/>
    </source>
</evidence>
<dbReference type="SMART" id="SM00487">
    <property type="entry name" value="DEXDc"/>
    <property type="match status" value="1"/>
</dbReference>
<comment type="similarity">
    <text evidence="7 9">Belongs to the DEAD box helicase family.</text>
</comment>
<dbReference type="Pfam" id="PF25399">
    <property type="entry name" value="DeaD_dimer"/>
    <property type="match status" value="1"/>
</dbReference>
<dbReference type="EMBL" id="LR134523">
    <property type="protein sequence ID" value="VEJ34358.1"/>
    <property type="molecule type" value="Genomic_DNA"/>
</dbReference>
<evidence type="ECO:0000256" key="8">
    <source>
        <dbReference type="PROSITE-ProRule" id="PRU00552"/>
    </source>
</evidence>
<dbReference type="InterPro" id="IPR014001">
    <property type="entry name" value="Helicase_ATP-bd"/>
</dbReference>
<evidence type="ECO:0000259" key="12">
    <source>
        <dbReference type="PROSITE" id="PS51195"/>
    </source>
</evidence>
<accession>A0A448UZI0</accession>
<dbReference type="PROSITE" id="PS00039">
    <property type="entry name" value="DEAD_ATP_HELICASE"/>
    <property type="match status" value="1"/>
</dbReference>
<dbReference type="PANTHER" id="PTHR47959">
    <property type="entry name" value="ATP-DEPENDENT RNA HELICASE RHLE-RELATED"/>
    <property type="match status" value="1"/>
</dbReference>
<evidence type="ECO:0000256" key="6">
    <source>
        <dbReference type="ARBA" id="ARBA00023016"/>
    </source>
</evidence>
<keyword evidence="1" id="KW-0963">Cytoplasm</keyword>
<dbReference type="PROSITE" id="PS51195">
    <property type="entry name" value="Q_MOTIF"/>
    <property type="match status" value="1"/>
</dbReference>
<dbReference type="CDD" id="cd12252">
    <property type="entry name" value="RRM_DbpA"/>
    <property type="match status" value="1"/>
</dbReference>
<sequence length="544" mass="61432">MKFNAFALSQEVLRGIEDMGFEEASPIQAQSMEPLLAGLDVIAQAQTGTGKTAAYGVPLLERVTGEKVVQGLVLCPTRELCLQVANELAKLGKYKKEIHILPVYGGTAIDRQIRALKKGVQIVVGTPGRVMDHMRRRTLDFSGLKVAVLDEADEMFDMGFRDDMQTILDETPETRQTCFFSATMEKEIMDFSARFQRDPEIIRIRHKQLTVENIEQYYLEMTGAMKPEILSRLVDIYDPKLTIVFCNTKKRVDELVTEMASRGYSVDGLHGDLKQGQRDAVMRRFRQSSIDMLVATDVAARGIDVGDVDMVVNYDLPQDEEYYVHRIGRTARAGRKGLSFSFVVGRDIYKMEDIVRYTKADLRYMALPTMEEMDTRSRENLQGRIAAALEEDGDIALYKPMVDALLAMEYGAVEICAALMKLLDDAGQGKKHDALEQVDYGKKFRARGLRKDKKGKKDKKKAKQNGAYANIYLDKGRKQGINPKVILAIFKNDTTIPKDVVGNILIRDRHTVVELPKEVAKDAIRQLASVKVRGKKIHARFYRD</sequence>
<keyword evidence="6" id="KW-0346">Stress response</keyword>
<dbReference type="PROSITE" id="PS51194">
    <property type="entry name" value="HELICASE_CTER"/>
    <property type="match status" value="1"/>
</dbReference>
<feature type="domain" description="Helicase ATP-binding" evidence="10">
    <location>
        <begin position="32"/>
        <end position="202"/>
    </location>
</feature>
<organism evidence="13 14">
    <name type="scientific">Aedoeadaptatus ivorii</name>
    <dbReference type="NCBI Taxonomy" id="54006"/>
    <lineage>
        <taxon>Bacteria</taxon>
        <taxon>Bacillati</taxon>
        <taxon>Bacillota</taxon>
        <taxon>Tissierellia</taxon>
        <taxon>Tissierellales</taxon>
        <taxon>Peptoniphilaceae</taxon>
        <taxon>Aedoeadaptatus</taxon>
    </lineage>
</organism>
<evidence type="ECO:0000256" key="1">
    <source>
        <dbReference type="ARBA" id="ARBA00022490"/>
    </source>
</evidence>